<organism evidence="2 3">
    <name type="scientific">Pontibacter qinzhouensis</name>
    <dbReference type="NCBI Taxonomy" id="2603253"/>
    <lineage>
        <taxon>Bacteria</taxon>
        <taxon>Pseudomonadati</taxon>
        <taxon>Bacteroidota</taxon>
        <taxon>Cytophagia</taxon>
        <taxon>Cytophagales</taxon>
        <taxon>Hymenobacteraceae</taxon>
        <taxon>Pontibacter</taxon>
    </lineage>
</organism>
<dbReference type="PROSITE" id="PS51257">
    <property type="entry name" value="PROKAR_LIPOPROTEIN"/>
    <property type="match status" value="1"/>
</dbReference>
<dbReference type="AlphaFoldDB" id="A0A5C8KCL2"/>
<gene>
    <name evidence="2" type="ORF">FVR03_03600</name>
</gene>
<feature type="signal peptide" evidence="1">
    <location>
        <begin position="1"/>
        <end position="21"/>
    </location>
</feature>
<evidence type="ECO:0008006" key="4">
    <source>
        <dbReference type="Google" id="ProtNLM"/>
    </source>
</evidence>
<sequence>MKYLLAILPLLLLLSVFSCTPNDEVITADPEAVLHFSADTVLFDTVFVARGSVTKRLKVYNPNQKAVRISDITLGGAGASPYKLTINGVESPIANNLELRGRDSLYVLVRVNINPNASNQPFLVSDSIMFRTNGNLQKVKLVAYGQNAYFHSKAAIGNTVWGKDKAHVLLDTILVSAGTTLTIEKGSQIFATPGAVLLVNGTLLVEGTAEERVVFSGYRREQSYQQAPGQWQGIQILTQSENNRIRFADIRNTTWGLRIGNPGKGGTLVEGCAIQYAFQDGIIGFTSDIRVVNTLIYNCGRYGFSGLGGGNYDVIYSTIVNYNNPMQRESPAFVVADYIPGTDIRNMTVNLRLINSIVYSDGFNFKDELLLESDGGTIAAEVANNVLRTDLYKELLNQDNNILNQAPKFKSISNQDFSLDTLSVANGAAKPLLDVRRDIKGQSRSSTTPDIGAFERTID</sequence>
<protein>
    <recommendedName>
        <fullName evidence="4">Right-handed parallel beta-helix repeat-containing protein</fullName>
    </recommendedName>
</protein>
<evidence type="ECO:0000313" key="3">
    <source>
        <dbReference type="Proteomes" id="UP000321926"/>
    </source>
</evidence>
<reference evidence="2 3" key="1">
    <citation type="submission" date="2019-08" db="EMBL/GenBank/DDBJ databases">
        <authorList>
            <person name="Shi S."/>
        </authorList>
    </citation>
    <scope>NUCLEOTIDE SEQUENCE [LARGE SCALE GENOMIC DNA]</scope>
    <source>
        <strain evidence="2 3">GY10130</strain>
    </source>
</reference>
<feature type="chain" id="PRO_5022841352" description="Right-handed parallel beta-helix repeat-containing protein" evidence="1">
    <location>
        <begin position="22"/>
        <end position="459"/>
    </location>
</feature>
<dbReference type="EMBL" id="VRTY01000009">
    <property type="protein sequence ID" value="TXK51306.1"/>
    <property type="molecule type" value="Genomic_DNA"/>
</dbReference>
<dbReference type="InterPro" id="IPR012334">
    <property type="entry name" value="Pectin_lyas_fold"/>
</dbReference>
<name>A0A5C8KCL2_9BACT</name>
<accession>A0A5C8KCL2</accession>
<proteinExistence type="predicted"/>
<dbReference type="SUPFAM" id="SSF51126">
    <property type="entry name" value="Pectin lyase-like"/>
    <property type="match status" value="1"/>
</dbReference>
<evidence type="ECO:0000256" key="1">
    <source>
        <dbReference type="SAM" id="SignalP"/>
    </source>
</evidence>
<dbReference type="Gene3D" id="2.160.20.10">
    <property type="entry name" value="Single-stranded right-handed beta-helix, Pectin lyase-like"/>
    <property type="match status" value="1"/>
</dbReference>
<dbReference type="Proteomes" id="UP000321926">
    <property type="component" value="Unassembled WGS sequence"/>
</dbReference>
<dbReference type="OrthoDB" id="1111178at2"/>
<keyword evidence="1" id="KW-0732">Signal</keyword>
<keyword evidence="3" id="KW-1185">Reference proteome</keyword>
<dbReference type="InterPro" id="IPR011050">
    <property type="entry name" value="Pectin_lyase_fold/virulence"/>
</dbReference>
<comment type="caution">
    <text evidence="2">The sequence shown here is derived from an EMBL/GenBank/DDBJ whole genome shotgun (WGS) entry which is preliminary data.</text>
</comment>
<dbReference type="RefSeq" id="WP_147920401.1">
    <property type="nucleotide sequence ID" value="NZ_VRTY01000009.1"/>
</dbReference>
<evidence type="ECO:0000313" key="2">
    <source>
        <dbReference type="EMBL" id="TXK51306.1"/>
    </source>
</evidence>